<evidence type="ECO:0008006" key="4">
    <source>
        <dbReference type="Google" id="ProtNLM"/>
    </source>
</evidence>
<evidence type="ECO:0000256" key="1">
    <source>
        <dbReference type="SAM" id="MobiDB-lite"/>
    </source>
</evidence>
<gene>
    <name evidence="2" type="ORF">DUNSADRAFT_3521</name>
</gene>
<keyword evidence="3" id="KW-1185">Reference proteome</keyword>
<dbReference type="EMBL" id="MU071028">
    <property type="protein sequence ID" value="KAF5826331.1"/>
    <property type="molecule type" value="Genomic_DNA"/>
</dbReference>
<sequence length="79" mass="8762">MHAQPYQRNRQIQRTNSLCLSSIQETTGSNPIMIEGKLHKQAPRTRAMSHGPSIGQGYEPLENFGEGKHQGMQALAVAF</sequence>
<organism evidence="2 3">
    <name type="scientific">Dunaliella salina</name>
    <name type="common">Green alga</name>
    <name type="synonym">Protococcus salinus</name>
    <dbReference type="NCBI Taxonomy" id="3046"/>
    <lineage>
        <taxon>Eukaryota</taxon>
        <taxon>Viridiplantae</taxon>
        <taxon>Chlorophyta</taxon>
        <taxon>core chlorophytes</taxon>
        <taxon>Chlorophyceae</taxon>
        <taxon>CS clade</taxon>
        <taxon>Chlamydomonadales</taxon>
        <taxon>Dunaliellaceae</taxon>
        <taxon>Dunaliella</taxon>
    </lineage>
</organism>
<accession>A0ABQ7FVR4</accession>
<evidence type="ECO:0000313" key="2">
    <source>
        <dbReference type="EMBL" id="KAF5826331.1"/>
    </source>
</evidence>
<feature type="region of interest" description="Disordered" evidence="1">
    <location>
        <begin position="43"/>
        <end position="65"/>
    </location>
</feature>
<comment type="caution">
    <text evidence="2">The sequence shown here is derived from an EMBL/GenBank/DDBJ whole genome shotgun (WGS) entry which is preliminary data.</text>
</comment>
<evidence type="ECO:0000313" key="3">
    <source>
        <dbReference type="Proteomes" id="UP000815325"/>
    </source>
</evidence>
<proteinExistence type="predicted"/>
<name>A0ABQ7FVR4_DUNSA</name>
<reference evidence="2" key="1">
    <citation type="submission" date="2017-08" db="EMBL/GenBank/DDBJ databases">
        <authorList>
            <person name="Polle J.E."/>
            <person name="Barry K."/>
            <person name="Cushman J."/>
            <person name="Schmutz J."/>
            <person name="Tran D."/>
            <person name="Hathwaick L.T."/>
            <person name="Yim W.C."/>
            <person name="Jenkins J."/>
            <person name="Mckie-Krisberg Z.M."/>
            <person name="Prochnik S."/>
            <person name="Lindquist E."/>
            <person name="Dockter R.B."/>
            <person name="Adam C."/>
            <person name="Molina H."/>
            <person name="Bunkerborg J."/>
            <person name="Jin E."/>
            <person name="Buchheim M."/>
            <person name="Magnuson J."/>
        </authorList>
    </citation>
    <scope>NUCLEOTIDE SEQUENCE</scope>
    <source>
        <strain evidence="2">CCAP 19/18</strain>
    </source>
</reference>
<protein>
    <recommendedName>
        <fullName evidence="4">Encoded protein</fullName>
    </recommendedName>
</protein>
<dbReference type="Proteomes" id="UP000815325">
    <property type="component" value="Unassembled WGS sequence"/>
</dbReference>